<dbReference type="CTD" id="20318589"/>
<dbReference type="GeneID" id="20318589"/>
<dbReference type="KEGG" id="ovi:T265_04407"/>
<dbReference type="RefSeq" id="XP_009167410.1">
    <property type="nucleotide sequence ID" value="XM_009169146.1"/>
</dbReference>
<organism evidence="1 2">
    <name type="scientific">Opisthorchis viverrini</name>
    <name type="common">Southeast Asian liver fluke</name>
    <dbReference type="NCBI Taxonomy" id="6198"/>
    <lineage>
        <taxon>Eukaryota</taxon>
        <taxon>Metazoa</taxon>
        <taxon>Spiralia</taxon>
        <taxon>Lophotrochozoa</taxon>
        <taxon>Platyhelminthes</taxon>
        <taxon>Trematoda</taxon>
        <taxon>Digenea</taxon>
        <taxon>Opisthorchiida</taxon>
        <taxon>Opisthorchiata</taxon>
        <taxon>Opisthorchiidae</taxon>
        <taxon>Opisthorchis</taxon>
    </lineage>
</organism>
<name>A0A074ZP22_OPIVI</name>
<keyword evidence="2" id="KW-1185">Reference proteome</keyword>
<proteinExistence type="predicted"/>
<dbReference type="EMBL" id="KL596690">
    <property type="protein sequence ID" value="KER28866.1"/>
    <property type="molecule type" value="Genomic_DNA"/>
</dbReference>
<evidence type="ECO:0000313" key="1">
    <source>
        <dbReference type="EMBL" id="KER28866.1"/>
    </source>
</evidence>
<sequence length="103" mass="11583">MVEIFAHARYCTGVGVLDYSVKKRPDLAVVWRFVCLGNPLSYTGVPGRHSQSLSYMVFSNAVKDEKDTPTNFSKKATSEAIADEVQCQMCTNNFQKRSIKTNR</sequence>
<reference evidence="1 2" key="1">
    <citation type="submission" date="2013-11" db="EMBL/GenBank/DDBJ databases">
        <title>Opisthorchis viverrini - life in the bile duct.</title>
        <authorList>
            <person name="Young N.D."/>
            <person name="Nagarajan N."/>
            <person name="Lin S.J."/>
            <person name="Korhonen P.K."/>
            <person name="Jex A.R."/>
            <person name="Hall R.S."/>
            <person name="Safavi-Hemami H."/>
            <person name="Kaewkong W."/>
            <person name="Bertrand D."/>
            <person name="Gao S."/>
            <person name="Seet Q."/>
            <person name="Wongkham S."/>
            <person name="Teh B.T."/>
            <person name="Wongkham C."/>
            <person name="Intapan P.M."/>
            <person name="Maleewong W."/>
            <person name="Yang X."/>
            <person name="Hu M."/>
            <person name="Wang Z."/>
            <person name="Hofmann A."/>
            <person name="Sternberg P.W."/>
            <person name="Tan P."/>
            <person name="Wang J."/>
            <person name="Gasser R.B."/>
        </authorList>
    </citation>
    <scope>NUCLEOTIDE SEQUENCE [LARGE SCALE GENOMIC DNA]</scope>
</reference>
<gene>
    <name evidence="1" type="ORF">T265_04407</name>
</gene>
<dbReference type="AlphaFoldDB" id="A0A074ZP22"/>
<accession>A0A074ZP22</accession>
<dbReference type="Proteomes" id="UP000054324">
    <property type="component" value="Unassembled WGS sequence"/>
</dbReference>
<evidence type="ECO:0000313" key="2">
    <source>
        <dbReference type="Proteomes" id="UP000054324"/>
    </source>
</evidence>
<protein>
    <submittedName>
        <fullName evidence="1">Uncharacterized protein</fullName>
    </submittedName>
</protein>